<evidence type="ECO:0000313" key="3">
    <source>
        <dbReference type="Proteomes" id="UP001454036"/>
    </source>
</evidence>
<keyword evidence="3" id="KW-1185">Reference proteome</keyword>
<comment type="caution">
    <text evidence="2">The sequence shown here is derived from an EMBL/GenBank/DDBJ whole genome shotgun (WGS) entry which is preliminary data.</text>
</comment>
<protein>
    <submittedName>
        <fullName evidence="2">Uncharacterized protein</fullName>
    </submittedName>
</protein>
<reference evidence="2 3" key="1">
    <citation type="submission" date="2024-01" db="EMBL/GenBank/DDBJ databases">
        <title>The complete chloroplast genome sequence of Lithospermum erythrorhizon: insights into the phylogenetic relationship among Boraginaceae species and the maternal lineages of purple gromwells.</title>
        <authorList>
            <person name="Okada T."/>
            <person name="Watanabe K."/>
        </authorList>
    </citation>
    <scope>NUCLEOTIDE SEQUENCE [LARGE SCALE GENOMIC DNA]</scope>
</reference>
<proteinExistence type="predicted"/>
<dbReference type="Proteomes" id="UP001454036">
    <property type="component" value="Unassembled WGS sequence"/>
</dbReference>
<sequence length="192" mass="21605">MSLVPHEHHEPYYEAYPRFQQSRDHLSLEIPKYPNLQKSDAYRSPPESPVDEPLKLSTDQTEAANYPQVVEVDVGGRMVRRKGCPRRHPPTAVPMMAVLELVQPTLSATHPGWIALKNDLIHVGNLLTFDGNHLQVPVGKVGYDAAASWGIDCLWIPTDEARSNNSNSNNNNSLILPRIAELMHECEENNRL</sequence>
<dbReference type="EMBL" id="BAABME010015444">
    <property type="protein sequence ID" value="GAA0141220.1"/>
    <property type="molecule type" value="Genomic_DNA"/>
</dbReference>
<accession>A0AAV3NPF7</accession>
<name>A0AAV3NPF7_LITER</name>
<feature type="region of interest" description="Disordered" evidence="1">
    <location>
        <begin position="34"/>
        <end position="60"/>
    </location>
</feature>
<evidence type="ECO:0000256" key="1">
    <source>
        <dbReference type="SAM" id="MobiDB-lite"/>
    </source>
</evidence>
<dbReference type="AlphaFoldDB" id="A0AAV3NPF7"/>
<organism evidence="2 3">
    <name type="scientific">Lithospermum erythrorhizon</name>
    <name type="common">Purple gromwell</name>
    <name type="synonym">Lithospermum officinale var. erythrorhizon</name>
    <dbReference type="NCBI Taxonomy" id="34254"/>
    <lineage>
        <taxon>Eukaryota</taxon>
        <taxon>Viridiplantae</taxon>
        <taxon>Streptophyta</taxon>
        <taxon>Embryophyta</taxon>
        <taxon>Tracheophyta</taxon>
        <taxon>Spermatophyta</taxon>
        <taxon>Magnoliopsida</taxon>
        <taxon>eudicotyledons</taxon>
        <taxon>Gunneridae</taxon>
        <taxon>Pentapetalae</taxon>
        <taxon>asterids</taxon>
        <taxon>lamiids</taxon>
        <taxon>Boraginales</taxon>
        <taxon>Boraginaceae</taxon>
        <taxon>Boraginoideae</taxon>
        <taxon>Lithospermeae</taxon>
        <taxon>Lithospermum</taxon>
    </lineage>
</organism>
<gene>
    <name evidence="2" type="ORF">LIER_35352</name>
</gene>
<evidence type="ECO:0000313" key="2">
    <source>
        <dbReference type="EMBL" id="GAA0141220.1"/>
    </source>
</evidence>